<sequence length="289" mass="32621">MNESTSAKIYKWRKHGTVENLPRSGRPTKITPRVQRQLIQEVTKDPTTTSKELQASLASVKGEHWTGPRRCGTLQITTSTDYFSGQIREVFEHPVGDKDISVQLLELHQGSSSVTEYAIQFRTLAAQSGWNDTALLAVFKEGLNPALQAEMACRNPDTMLSRYIGMAIHLDNLRCLHHSSTHPRPQSCRYTEFHAPREDNLEPIQLGRARVTEREQECQHRRDLRLCFYCGQSGHQVYCCPEKPSSSQGYPGSGYMIPIFPGKKENWFAGHVTVFIPVSCMPSHVLALP</sequence>
<dbReference type="Proteomes" id="UP001274896">
    <property type="component" value="Unassembled WGS sequence"/>
</dbReference>
<protein>
    <recommendedName>
        <fullName evidence="2">CCHC-type domain-containing protein</fullName>
    </recommendedName>
</protein>
<organism evidence="3 4">
    <name type="scientific">Hemibagrus guttatus</name>
    <dbReference type="NCBI Taxonomy" id="175788"/>
    <lineage>
        <taxon>Eukaryota</taxon>
        <taxon>Metazoa</taxon>
        <taxon>Chordata</taxon>
        <taxon>Craniata</taxon>
        <taxon>Vertebrata</taxon>
        <taxon>Euteleostomi</taxon>
        <taxon>Actinopterygii</taxon>
        <taxon>Neopterygii</taxon>
        <taxon>Teleostei</taxon>
        <taxon>Ostariophysi</taxon>
        <taxon>Siluriformes</taxon>
        <taxon>Bagridae</taxon>
        <taxon>Hemibagrus</taxon>
    </lineage>
</organism>
<dbReference type="GO" id="GO:0003676">
    <property type="term" value="F:nucleic acid binding"/>
    <property type="evidence" value="ECO:0007669"/>
    <property type="project" value="InterPro"/>
</dbReference>
<keyword evidence="1" id="KW-0863">Zinc-finger</keyword>
<dbReference type="EMBL" id="JAUCMX010000008">
    <property type="protein sequence ID" value="KAK3537158.1"/>
    <property type="molecule type" value="Genomic_DNA"/>
</dbReference>
<dbReference type="AlphaFoldDB" id="A0AAE0QYM8"/>
<evidence type="ECO:0000256" key="1">
    <source>
        <dbReference type="PROSITE-ProRule" id="PRU00047"/>
    </source>
</evidence>
<evidence type="ECO:0000313" key="4">
    <source>
        <dbReference type="Proteomes" id="UP001274896"/>
    </source>
</evidence>
<comment type="caution">
    <text evidence="3">The sequence shown here is derived from an EMBL/GenBank/DDBJ whole genome shotgun (WGS) entry which is preliminary data.</text>
</comment>
<dbReference type="PANTHER" id="PTHR15503:SF22">
    <property type="entry name" value="TRANSPOSON TY3-I GAG POLYPROTEIN"/>
    <property type="match status" value="1"/>
</dbReference>
<dbReference type="PANTHER" id="PTHR15503">
    <property type="entry name" value="LDOC1 RELATED"/>
    <property type="match status" value="1"/>
</dbReference>
<reference evidence="3" key="1">
    <citation type="submission" date="2023-06" db="EMBL/GenBank/DDBJ databases">
        <title>Male Hemibagrus guttatus genome.</title>
        <authorList>
            <person name="Bian C."/>
        </authorList>
    </citation>
    <scope>NUCLEOTIDE SEQUENCE</scope>
    <source>
        <strain evidence="3">Male_cb2023</strain>
        <tissue evidence="3">Muscle</tissue>
    </source>
</reference>
<dbReference type="SUPFAM" id="SSF57756">
    <property type="entry name" value="Retrovirus zinc finger-like domains"/>
    <property type="match status" value="1"/>
</dbReference>
<dbReference type="InterPro" id="IPR036875">
    <property type="entry name" value="Znf_CCHC_sf"/>
</dbReference>
<keyword evidence="4" id="KW-1185">Reference proteome</keyword>
<feature type="domain" description="CCHC-type" evidence="2">
    <location>
        <begin position="227"/>
        <end position="242"/>
    </location>
</feature>
<keyword evidence="1" id="KW-0479">Metal-binding</keyword>
<proteinExistence type="predicted"/>
<dbReference type="InterPro" id="IPR001878">
    <property type="entry name" value="Znf_CCHC"/>
</dbReference>
<gene>
    <name evidence="3" type="ORF">QTP70_002655</name>
</gene>
<dbReference type="InterPro" id="IPR005162">
    <property type="entry name" value="Retrotrans_gag_dom"/>
</dbReference>
<dbReference type="GO" id="GO:0008270">
    <property type="term" value="F:zinc ion binding"/>
    <property type="evidence" value="ECO:0007669"/>
    <property type="project" value="UniProtKB-KW"/>
</dbReference>
<accession>A0AAE0QYM8</accession>
<keyword evidence="1" id="KW-0862">Zinc</keyword>
<dbReference type="Pfam" id="PF03732">
    <property type="entry name" value="Retrotrans_gag"/>
    <property type="match status" value="1"/>
</dbReference>
<name>A0AAE0QYM8_9TELE</name>
<dbReference type="PROSITE" id="PS50158">
    <property type="entry name" value="ZF_CCHC"/>
    <property type="match status" value="1"/>
</dbReference>
<dbReference type="InterPro" id="IPR032567">
    <property type="entry name" value="RTL1-rel"/>
</dbReference>
<evidence type="ECO:0000313" key="3">
    <source>
        <dbReference type="EMBL" id="KAK3537158.1"/>
    </source>
</evidence>
<evidence type="ECO:0000259" key="2">
    <source>
        <dbReference type="PROSITE" id="PS50158"/>
    </source>
</evidence>